<protein>
    <submittedName>
        <fullName evidence="1">Uncharacterized protein</fullName>
    </submittedName>
</protein>
<name>A0AAV5AXJ2_9FLAO</name>
<dbReference type="Proteomes" id="UP001208692">
    <property type="component" value="Unassembled WGS sequence"/>
</dbReference>
<dbReference type="EMBL" id="BQKB01000038">
    <property type="protein sequence ID" value="GJM53378.1"/>
    <property type="molecule type" value="Genomic_DNA"/>
</dbReference>
<evidence type="ECO:0000313" key="3">
    <source>
        <dbReference type="Proteomes" id="UP001207736"/>
    </source>
</evidence>
<reference evidence="1 4" key="1">
    <citation type="submission" date="2021-11" db="EMBL/GenBank/DDBJ databases">
        <title>Draft genome sequence of Capnocytophaga sp. strain KC07075 isolated from cat oral cavity.</title>
        <authorList>
            <person name="Suzuki M."/>
            <person name="Imaoka K."/>
            <person name="Kimura M."/>
            <person name="Morikawa S."/>
            <person name="Maeda K."/>
        </authorList>
    </citation>
    <scope>NUCLEOTIDE SEQUENCE</scope>
    <source>
        <strain evidence="1">KC07075</strain>
        <strain evidence="2 4">KC07079</strain>
    </source>
</reference>
<keyword evidence="4" id="KW-1185">Reference proteome</keyword>
<proteinExistence type="predicted"/>
<evidence type="ECO:0000313" key="4">
    <source>
        <dbReference type="Proteomes" id="UP001208692"/>
    </source>
</evidence>
<dbReference type="EMBL" id="BQKA01000031">
    <property type="protein sequence ID" value="GJM50641.1"/>
    <property type="molecule type" value="Genomic_DNA"/>
</dbReference>
<evidence type="ECO:0000313" key="2">
    <source>
        <dbReference type="EMBL" id="GJM53378.1"/>
    </source>
</evidence>
<dbReference type="Proteomes" id="UP001207736">
    <property type="component" value="Unassembled WGS sequence"/>
</dbReference>
<accession>A0AAV5AXJ2</accession>
<organism evidence="1 3">
    <name type="scientific">Capnocytophaga catalasegens</name>
    <dbReference type="NCBI Taxonomy" id="1004260"/>
    <lineage>
        <taxon>Bacteria</taxon>
        <taxon>Pseudomonadati</taxon>
        <taxon>Bacteroidota</taxon>
        <taxon>Flavobacteriia</taxon>
        <taxon>Flavobacteriales</taxon>
        <taxon>Flavobacteriaceae</taxon>
        <taxon>Capnocytophaga</taxon>
    </lineage>
</organism>
<gene>
    <name evidence="1" type="ORF">RCZ15_16140</name>
    <name evidence="2" type="ORF">RCZ16_16950</name>
</gene>
<comment type="caution">
    <text evidence="1">The sequence shown here is derived from an EMBL/GenBank/DDBJ whole genome shotgun (WGS) entry which is preliminary data.</text>
</comment>
<evidence type="ECO:0000313" key="1">
    <source>
        <dbReference type="EMBL" id="GJM50641.1"/>
    </source>
</evidence>
<dbReference type="AlphaFoldDB" id="A0AAV5AXJ2"/>
<sequence>MNAALKNLYCLSEASLEILAKVSTALNFWYFCFKTKVQRGKINNELKNCLIEKCMNKPVFTNQSKSQICTKLQQAFPKNLANDVQKVADFVIDNDFSIHPNLVQEVIIKAEKLLIPSRIYDDNPPTAIGGLTNTQQTILNCLYLRHYNGFVRQKYLEKLIQNTQDYFVIPYIFQLLGEYVVEILAVVSEHINEKTIAHYQQFIAENPKYAQQTQSRMTSYWDAYYRTQSPDLKHYIGYKIFKTLKTKS</sequence>